<dbReference type="AlphaFoldDB" id="A0A380B0U4"/>
<feature type="transmembrane region" description="Helical" evidence="7">
    <location>
        <begin position="21"/>
        <end position="44"/>
    </location>
</feature>
<dbReference type="PANTHER" id="PTHR30294:SF29">
    <property type="entry name" value="MULTIDRUG ABC TRANSPORTER PERMEASE YBHS-RELATED"/>
    <property type="match status" value="1"/>
</dbReference>
<reference evidence="9 10" key="1">
    <citation type="submission" date="2018-06" db="EMBL/GenBank/DDBJ databases">
        <authorList>
            <consortium name="Pathogen Informatics"/>
            <person name="Doyle S."/>
        </authorList>
    </citation>
    <scope>NUCLEOTIDE SEQUENCE [LARGE SCALE GENOMIC DNA]</scope>
    <source>
        <strain evidence="9 10">NCTC10736</strain>
    </source>
</reference>
<dbReference type="GO" id="GO:0005886">
    <property type="term" value="C:plasma membrane"/>
    <property type="evidence" value="ECO:0007669"/>
    <property type="project" value="UniProtKB-SubCell"/>
</dbReference>
<dbReference type="InterPro" id="IPR051449">
    <property type="entry name" value="ABC-2_transporter_component"/>
</dbReference>
<feature type="transmembrane region" description="Helical" evidence="7">
    <location>
        <begin position="283"/>
        <end position="303"/>
    </location>
</feature>
<evidence type="ECO:0000256" key="2">
    <source>
        <dbReference type="ARBA" id="ARBA00022475"/>
    </source>
</evidence>
<dbReference type="Pfam" id="PF12698">
    <property type="entry name" value="ABC2_membrane_3"/>
    <property type="match status" value="1"/>
</dbReference>
<evidence type="ECO:0000256" key="3">
    <source>
        <dbReference type="ARBA" id="ARBA00022692"/>
    </source>
</evidence>
<evidence type="ECO:0000313" key="9">
    <source>
        <dbReference type="EMBL" id="SUI90516.1"/>
    </source>
</evidence>
<feature type="transmembrane region" description="Helical" evidence="7">
    <location>
        <begin position="363"/>
        <end position="382"/>
    </location>
</feature>
<dbReference type="PANTHER" id="PTHR30294">
    <property type="entry name" value="MEMBRANE COMPONENT OF ABC TRANSPORTER YHHJ-RELATED"/>
    <property type="match status" value="1"/>
</dbReference>
<keyword evidence="5 7" id="KW-0472">Membrane</keyword>
<dbReference type="InterPro" id="IPR013525">
    <property type="entry name" value="ABC2_TM"/>
</dbReference>
<feature type="coiled-coil region" evidence="6">
    <location>
        <begin position="134"/>
        <end position="161"/>
    </location>
</feature>
<comment type="subcellular location">
    <subcellularLocation>
        <location evidence="1">Cell membrane</location>
        <topology evidence="1">Multi-pass membrane protein</topology>
    </subcellularLocation>
</comment>
<protein>
    <submittedName>
        <fullName evidence="9">ABC-type transport system involved in multi-copper enzyme maturation, permease component</fullName>
    </submittedName>
</protein>
<organism evidence="9 10">
    <name type="scientific">Shewanella morhuae</name>
    <dbReference type="NCBI Taxonomy" id="365591"/>
    <lineage>
        <taxon>Bacteria</taxon>
        <taxon>Pseudomonadati</taxon>
        <taxon>Pseudomonadota</taxon>
        <taxon>Gammaproteobacteria</taxon>
        <taxon>Alteromonadales</taxon>
        <taxon>Shewanellaceae</taxon>
        <taxon>Shewanella</taxon>
    </lineage>
</organism>
<keyword evidence="3 7" id="KW-0812">Transmembrane</keyword>
<evidence type="ECO:0000256" key="5">
    <source>
        <dbReference type="ARBA" id="ARBA00023136"/>
    </source>
</evidence>
<evidence type="ECO:0000313" key="10">
    <source>
        <dbReference type="Proteomes" id="UP000255061"/>
    </source>
</evidence>
<accession>A0A380B0U4</accession>
<evidence type="ECO:0000256" key="7">
    <source>
        <dbReference type="SAM" id="Phobius"/>
    </source>
</evidence>
<dbReference type="EMBL" id="UGYV01000001">
    <property type="protein sequence ID" value="SUI90516.1"/>
    <property type="molecule type" value="Genomic_DNA"/>
</dbReference>
<evidence type="ECO:0000259" key="8">
    <source>
        <dbReference type="Pfam" id="PF12698"/>
    </source>
</evidence>
<gene>
    <name evidence="9" type="ORF">NCTC10736_03095</name>
</gene>
<keyword evidence="4 7" id="KW-1133">Transmembrane helix</keyword>
<feature type="transmembrane region" description="Helical" evidence="7">
    <location>
        <begin position="189"/>
        <end position="211"/>
    </location>
</feature>
<feature type="domain" description="ABC-2 type transporter transmembrane" evidence="8">
    <location>
        <begin position="28"/>
        <end position="380"/>
    </location>
</feature>
<dbReference type="RefSeq" id="WP_115406641.1">
    <property type="nucleotide sequence ID" value="NZ_UGYV01000001.1"/>
</dbReference>
<evidence type="ECO:0000256" key="6">
    <source>
        <dbReference type="SAM" id="Coils"/>
    </source>
</evidence>
<keyword evidence="6" id="KW-0175">Coiled coil</keyword>
<feature type="transmembrane region" description="Helical" evidence="7">
    <location>
        <begin position="315"/>
        <end position="336"/>
    </location>
</feature>
<dbReference type="Proteomes" id="UP000255061">
    <property type="component" value="Unassembled WGS sequence"/>
</dbReference>
<evidence type="ECO:0000256" key="4">
    <source>
        <dbReference type="ARBA" id="ARBA00022989"/>
    </source>
</evidence>
<evidence type="ECO:0000256" key="1">
    <source>
        <dbReference type="ARBA" id="ARBA00004651"/>
    </source>
</evidence>
<sequence>MNKIIAMVRKELIDAARDKRSVMAGLYYAIGTPLIMCGLFMVLIGQLTSPDDLKITITNPDNAPDLVRFLSNKGITQGNIKAANVKDSTAKASTENGADTPDLKAIEMIISTDYAAQMNQGKGAEITIVADNSDEKLQNSIRRLERQLQAYSTEMGSLRLIARGIDPRVMQPLKVNIHDQATTDSKGGMILGIAIFTMIYSVFISGMNLAIDTSAGERERNSLALLLSHPLTTRQLVLSKIIAVSLFALLGLVLILLVSKIAYTFVPWQELGFSVNITSEFMALMLVVGIPVALMAACLQLFVSFMAKSFKEAQSYLTIVLFVPLALSMAASYNIAPDMLQWLPVSGQQQALMDFIKGKDLPMLQLLVSTLSTLAIAVLLAFGMERSLKSEKVIFGL</sequence>
<name>A0A380B0U4_9GAMM</name>
<proteinExistence type="predicted"/>
<feature type="transmembrane region" description="Helical" evidence="7">
    <location>
        <begin position="241"/>
        <end position="263"/>
    </location>
</feature>
<dbReference type="GO" id="GO:0140359">
    <property type="term" value="F:ABC-type transporter activity"/>
    <property type="evidence" value="ECO:0007669"/>
    <property type="project" value="InterPro"/>
</dbReference>
<keyword evidence="2" id="KW-1003">Cell membrane</keyword>